<accession>A0A0F3INS3</accession>
<dbReference type="GO" id="GO:0005524">
    <property type="term" value="F:ATP binding"/>
    <property type="evidence" value="ECO:0007669"/>
    <property type="project" value="InterPro"/>
</dbReference>
<dbReference type="EMBL" id="LAJY01000677">
    <property type="protein sequence ID" value="KJV08267.1"/>
    <property type="molecule type" value="Genomic_DNA"/>
</dbReference>
<evidence type="ECO:0000256" key="3">
    <source>
        <dbReference type="ARBA" id="ARBA00023125"/>
    </source>
</evidence>
<dbReference type="AlphaFoldDB" id="A0A0F3INS3"/>
<evidence type="ECO:0000259" key="4">
    <source>
        <dbReference type="Pfam" id="PF00772"/>
    </source>
</evidence>
<reference evidence="5 6" key="1">
    <citation type="submission" date="2015-03" db="EMBL/GenBank/DDBJ databases">
        <title>Draft genome sequence of Elstera litoralis.</title>
        <authorList>
            <person name="Rahalkar M.C."/>
            <person name="Dhakephalkar P.K."/>
            <person name="Pore S.D."/>
            <person name="Arora P."/>
            <person name="Kapse N.G."/>
            <person name="Pandit P.S."/>
        </authorList>
    </citation>
    <scope>NUCLEOTIDE SEQUENCE [LARGE SCALE GENOMIC DNA]</scope>
    <source>
        <strain evidence="5 6">Dia-1</strain>
    </source>
</reference>
<dbReference type="Gene3D" id="1.10.860.10">
    <property type="entry name" value="DNAb Helicase, Chain A"/>
    <property type="match status" value="1"/>
</dbReference>
<feature type="domain" description="DNA helicase DnaB-like N-terminal" evidence="4">
    <location>
        <begin position="18"/>
        <end position="106"/>
    </location>
</feature>
<comment type="caution">
    <text evidence="5">The sequence shown here is derived from an EMBL/GenBank/DDBJ whole genome shotgun (WGS) entry which is preliminary data.</text>
</comment>
<dbReference type="GO" id="GO:0003678">
    <property type="term" value="F:DNA helicase activity"/>
    <property type="evidence" value="ECO:0007669"/>
    <property type="project" value="InterPro"/>
</dbReference>
<dbReference type="Proteomes" id="UP000033774">
    <property type="component" value="Unassembled WGS sequence"/>
</dbReference>
<keyword evidence="1" id="KW-0639">Primosome</keyword>
<dbReference type="GO" id="GO:0006269">
    <property type="term" value="P:DNA replication, synthesis of primer"/>
    <property type="evidence" value="ECO:0007669"/>
    <property type="project" value="UniProtKB-KW"/>
</dbReference>
<evidence type="ECO:0000256" key="1">
    <source>
        <dbReference type="ARBA" id="ARBA00022515"/>
    </source>
</evidence>
<name>A0A0F3INS3_9PROT</name>
<dbReference type="Pfam" id="PF00772">
    <property type="entry name" value="DnaB"/>
    <property type="match status" value="1"/>
</dbReference>
<dbReference type="InterPro" id="IPR007693">
    <property type="entry name" value="DNA_helicase_DnaB-like_N"/>
</dbReference>
<keyword evidence="5" id="KW-0067">ATP-binding</keyword>
<evidence type="ECO:0000313" key="5">
    <source>
        <dbReference type="EMBL" id="KJV08267.1"/>
    </source>
</evidence>
<dbReference type="SUPFAM" id="SSF48024">
    <property type="entry name" value="N-terminal domain of DnaB helicase"/>
    <property type="match status" value="1"/>
</dbReference>
<proteinExistence type="predicted"/>
<organism evidence="5 6">
    <name type="scientific">Elstera litoralis</name>
    <dbReference type="NCBI Taxonomy" id="552518"/>
    <lineage>
        <taxon>Bacteria</taxon>
        <taxon>Pseudomonadati</taxon>
        <taxon>Pseudomonadota</taxon>
        <taxon>Alphaproteobacteria</taxon>
        <taxon>Rhodospirillales</taxon>
        <taxon>Rhodospirillaceae</taxon>
        <taxon>Elstera</taxon>
    </lineage>
</organism>
<evidence type="ECO:0000313" key="6">
    <source>
        <dbReference type="Proteomes" id="UP000033774"/>
    </source>
</evidence>
<protein>
    <submittedName>
        <fullName evidence="5">DNA helicase</fullName>
    </submittedName>
</protein>
<keyword evidence="3" id="KW-0238">DNA-binding</keyword>
<dbReference type="RefSeq" id="WP_045777240.1">
    <property type="nucleotide sequence ID" value="NZ_LAJY01000677.1"/>
</dbReference>
<gene>
    <name evidence="5" type="ORF">VZ95_18885</name>
</gene>
<dbReference type="InterPro" id="IPR036185">
    <property type="entry name" value="DNA_heli_DnaB-like_N_sf"/>
</dbReference>
<dbReference type="PANTHER" id="PTHR30153">
    <property type="entry name" value="REPLICATIVE DNA HELICASE DNAB"/>
    <property type="match status" value="1"/>
</dbReference>
<dbReference type="InterPro" id="IPR016136">
    <property type="entry name" value="DNA_helicase_N/primase_C"/>
</dbReference>
<keyword evidence="2" id="KW-0235">DNA replication</keyword>
<keyword evidence="5" id="KW-0547">Nucleotide-binding</keyword>
<keyword evidence="5" id="KW-0347">Helicase</keyword>
<feature type="non-terminal residue" evidence="5">
    <location>
        <position position="108"/>
    </location>
</feature>
<dbReference type="GO" id="GO:0005829">
    <property type="term" value="C:cytosol"/>
    <property type="evidence" value="ECO:0007669"/>
    <property type="project" value="TreeGrafter"/>
</dbReference>
<keyword evidence="6" id="KW-1185">Reference proteome</keyword>
<sequence length="108" mass="12027">MILAGTDRGTPTLPVRLPPHNDEAEMALLGAILHNNRAFERVIEFLRPEHFANRIHGKIFEAVGKLIDRGQIADPITLKQYFESNQDLTEVGGFQYLMTLAGSLVSVI</sequence>
<dbReference type="PANTHER" id="PTHR30153:SF2">
    <property type="entry name" value="REPLICATIVE DNA HELICASE"/>
    <property type="match status" value="1"/>
</dbReference>
<dbReference type="GO" id="GO:1990077">
    <property type="term" value="C:primosome complex"/>
    <property type="evidence" value="ECO:0007669"/>
    <property type="project" value="UniProtKB-KW"/>
</dbReference>
<keyword evidence="5" id="KW-0378">Hydrolase</keyword>
<evidence type="ECO:0000256" key="2">
    <source>
        <dbReference type="ARBA" id="ARBA00022705"/>
    </source>
</evidence>
<dbReference type="GO" id="GO:0003677">
    <property type="term" value="F:DNA binding"/>
    <property type="evidence" value="ECO:0007669"/>
    <property type="project" value="UniProtKB-KW"/>
</dbReference>